<dbReference type="InterPro" id="IPR015797">
    <property type="entry name" value="NUDIX_hydrolase-like_dom_sf"/>
</dbReference>
<keyword evidence="10" id="KW-1185">Reference proteome</keyword>
<evidence type="ECO:0000313" key="9">
    <source>
        <dbReference type="EMBL" id="AEU35518.1"/>
    </source>
</evidence>
<dbReference type="AlphaFoldDB" id="G8NWZ0"/>
<dbReference type="GO" id="GO:0016787">
    <property type="term" value="F:hydrolase activity"/>
    <property type="evidence" value="ECO:0007669"/>
    <property type="project" value="UniProtKB-KW"/>
</dbReference>
<evidence type="ECO:0000256" key="2">
    <source>
        <dbReference type="ARBA" id="ARBA00001946"/>
    </source>
</evidence>
<dbReference type="PROSITE" id="PS51462">
    <property type="entry name" value="NUDIX"/>
    <property type="match status" value="1"/>
</dbReference>
<accession>G8NWZ0</accession>
<reference evidence="9 10" key="1">
    <citation type="submission" date="2011-11" db="EMBL/GenBank/DDBJ databases">
        <title>Complete sequence of Granulicella mallensis MP5ACTX8.</title>
        <authorList>
            <consortium name="US DOE Joint Genome Institute"/>
            <person name="Lucas S."/>
            <person name="Copeland A."/>
            <person name="Lapidus A."/>
            <person name="Cheng J.-F."/>
            <person name="Goodwin L."/>
            <person name="Pitluck S."/>
            <person name="Peters L."/>
            <person name="Lu M."/>
            <person name="Detter J.C."/>
            <person name="Han C."/>
            <person name="Tapia R."/>
            <person name="Land M."/>
            <person name="Hauser L."/>
            <person name="Kyrpides N."/>
            <person name="Ivanova N."/>
            <person name="Mikhailova N."/>
            <person name="Pagani I."/>
            <person name="Rawat S."/>
            <person name="Mannisto M."/>
            <person name="Haggblom M."/>
            <person name="Woyke T."/>
        </authorList>
    </citation>
    <scope>NUCLEOTIDE SEQUENCE [LARGE SCALE GENOMIC DNA]</scope>
    <source>
        <strain evidence="10">ATCC BAA-1857 / DSM 23137 / MP5ACTX8</strain>
    </source>
</reference>
<evidence type="ECO:0000259" key="8">
    <source>
        <dbReference type="PROSITE" id="PS51462"/>
    </source>
</evidence>
<dbReference type="eggNOG" id="COG0494">
    <property type="taxonomic scope" value="Bacteria"/>
</dbReference>
<comment type="similarity">
    <text evidence="3">Belongs to the Nudix hydrolase family. NudK subfamily.</text>
</comment>
<comment type="catalytic activity">
    <reaction evidence="1">
        <text>GDP-alpha-D-mannose + H2O = alpha-D-mannose 1-phosphate + GMP + 2 H(+)</text>
        <dbReference type="Rhea" id="RHEA:27978"/>
        <dbReference type="ChEBI" id="CHEBI:15377"/>
        <dbReference type="ChEBI" id="CHEBI:15378"/>
        <dbReference type="ChEBI" id="CHEBI:57527"/>
        <dbReference type="ChEBI" id="CHEBI:58115"/>
        <dbReference type="ChEBI" id="CHEBI:58409"/>
    </reaction>
</comment>
<dbReference type="PANTHER" id="PTHR11839:SF18">
    <property type="entry name" value="NUDIX HYDROLASE DOMAIN-CONTAINING PROTEIN"/>
    <property type="match status" value="1"/>
</dbReference>
<evidence type="ECO:0000256" key="4">
    <source>
        <dbReference type="ARBA" id="ARBA00016377"/>
    </source>
</evidence>
<dbReference type="HOGENOM" id="CLU_062658_5_2_0"/>
<dbReference type="SUPFAM" id="SSF55811">
    <property type="entry name" value="Nudix"/>
    <property type="match status" value="1"/>
</dbReference>
<name>G8NWZ0_GRAMM</name>
<feature type="domain" description="Nudix hydrolase" evidence="8">
    <location>
        <begin position="47"/>
        <end position="189"/>
    </location>
</feature>
<evidence type="ECO:0000256" key="5">
    <source>
        <dbReference type="ARBA" id="ARBA00022801"/>
    </source>
</evidence>
<keyword evidence="5 9" id="KW-0378">Hydrolase</keyword>
<dbReference type="PANTHER" id="PTHR11839">
    <property type="entry name" value="UDP/ADP-SUGAR PYROPHOSPHATASE"/>
    <property type="match status" value="1"/>
</dbReference>
<proteinExistence type="inferred from homology"/>
<dbReference type="OrthoDB" id="9806150at2"/>
<dbReference type="RefSeq" id="WP_014264398.1">
    <property type="nucleotide sequence ID" value="NC_016631.1"/>
</dbReference>
<dbReference type="InterPro" id="IPR000086">
    <property type="entry name" value="NUDIX_hydrolase_dom"/>
</dbReference>
<evidence type="ECO:0000256" key="1">
    <source>
        <dbReference type="ARBA" id="ARBA00000847"/>
    </source>
</evidence>
<dbReference type="EMBL" id="CP003130">
    <property type="protein sequence ID" value="AEU35518.1"/>
    <property type="molecule type" value="Genomic_DNA"/>
</dbReference>
<dbReference type="STRING" id="682795.AciX8_1174"/>
<dbReference type="GO" id="GO:0019693">
    <property type="term" value="P:ribose phosphate metabolic process"/>
    <property type="evidence" value="ECO:0007669"/>
    <property type="project" value="TreeGrafter"/>
</dbReference>
<evidence type="ECO:0000256" key="6">
    <source>
        <dbReference type="ARBA" id="ARBA00032162"/>
    </source>
</evidence>
<dbReference type="Pfam" id="PF00293">
    <property type="entry name" value="NUDIX"/>
    <property type="match status" value="1"/>
</dbReference>
<dbReference type="Gene3D" id="3.90.79.10">
    <property type="entry name" value="Nucleoside Triphosphate Pyrophosphohydrolase"/>
    <property type="match status" value="1"/>
</dbReference>
<dbReference type="KEGG" id="gma:AciX8_1174"/>
<protein>
    <recommendedName>
        <fullName evidence="4">GDP-mannose pyrophosphatase</fullName>
    </recommendedName>
    <alternativeName>
        <fullName evidence="6">GDP-mannose hydrolase</fullName>
    </alternativeName>
    <alternativeName>
        <fullName evidence="7">GDPMK</fullName>
    </alternativeName>
</protein>
<dbReference type="GO" id="GO:0006753">
    <property type="term" value="P:nucleoside phosphate metabolic process"/>
    <property type="evidence" value="ECO:0007669"/>
    <property type="project" value="TreeGrafter"/>
</dbReference>
<evidence type="ECO:0000313" key="10">
    <source>
        <dbReference type="Proteomes" id="UP000007113"/>
    </source>
</evidence>
<comment type="cofactor">
    <cofactor evidence="2">
        <name>Mg(2+)</name>
        <dbReference type="ChEBI" id="CHEBI:18420"/>
    </cofactor>
</comment>
<gene>
    <name evidence="9" type="ordered locus">AciX8_1174</name>
</gene>
<organism evidence="9 10">
    <name type="scientific">Granulicella mallensis (strain ATCC BAA-1857 / DSM 23137 / MP5ACTX8)</name>
    <dbReference type="NCBI Taxonomy" id="682795"/>
    <lineage>
        <taxon>Bacteria</taxon>
        <taxon>Pseudomonadati</taxon>
        <taxon>Acidobacteriota</taxon>
        <taxon>Terriglobia</taxon>
        <taxon>Terriglobales</taxon>
        <taxon>Acidobacteriaceae</taxon>
        <taxon>Granulicella</taxon>
    </lineage>
</organism>
<evidence type="ECO:0000256" key="3">
    <source>
        <dbReference type="ARBA" id="ARBA00007275"/>
    </source>
</evidence>
<sequence>MPSIKDVQSPPIKTISSREVYRNPWTRVREDVIERENGTRGIYGVMDKDPACIVIPLEQTPEGDFLWLVRQYRYTVGDTFFELPQGGWETAEVDPEELARGELREETGLLVDRMTHLTDLWIAYGAMRQIHHVYLAEGLTHGETERDPEEQDMTVHRVPVSEFEAMLLDGRVMDNCTASAWGVYRVWRDRRDVVREA</sequence>
<evidence type="ECO:0000256" key="7">
    <source>
        <dbReference type="ARBA" id="ARBA00032272"/>
    </source>
</evidence>
<dbReference type="Proteomes" id="UP000007113">
    <property type="component" value="Chromosome"/>
</dbReference>
<dbReference type="CDD" id="cd24161">
    <property type="entry name" value="NUDIX_ADPRase_Ndx2"/>
    <property type="match status" value="1"/>
</dbReference>